<accession>A0A2G8QZY4</accession>
<proteinExistence type="predicted"/>
<dbReference type="InterPro" id="IPR003795">
    <property type="entry name" value="DUF192"/>
</dbReference>
<dbReference type="PANTHER" id="PTHR37953">
    <property type="entry name" value="UPF0127 PROTEIN MJ1496"/>
    <property type="match status" value="1"/>
</dbReference>
<name>A0A2G8QZY4_9RHOB</name>
<evidence type="ECO:0000313" key="2">
    <source>
        <dbReference type="Proteomes" id="UP000231259"/>
    </source>
</evidence>
<dbReference type="AlphaFoldDB" id="A0A2G8QZY4"/>
<dbReference type="Proteomes" id="UP000231259">
    <property type="component" value="Unassembled WGS sequence"/>
</dbReference>
<reference evidence="1 2" key="1">
    <citation type="submission" date="2013-09" db="EMBL/GenBank/DDBJ databases">
        <title>Genome sequencing of Phaeobacter antarcticus sp. nov. SM1211.</title>
        <authorList>
            <person name="Zhang X.-Y."/>
            <person name="Liu C."/>
            <person name="Chen X.-L."/>
            <person name="Xie B.-B."/>
            <person name="Qin Q.-L."/>
            <person name="Rong J.-C."/>
            <person name="Zhang Y.-Z."/>
        </authorList>
    </citation>
    <scope>NUCLEOTIDE SEQUENCE [LARGE SCALE GENOMIC DNA]</scope>
    <source>
        <strain evidence="1 2">SM1211</strain>
    </source>
</reference>
<organism evidence="1 2">
    <name type="scientific">Puniceibacterium antarcticum</name>
    <dbReference type="NCBI Taxonomy" id="1206336"/>
    <lineage>
        <taxon>Bacteria</taxon>
        <taxon>Pseudomonadati</taxon>
        <taxon>Pseudomonadota</taxon>
        <taxon>Alphaproteobacteria</taxon>
        <taxon>Rhodobacterales</taxon>
        <taxon>Paracoccaceae</taxon>
        <taxon>Puniceibacterium</taxon>
    </lineage>
</organism>
<sequence>MGALLLSTGAAQAEAKCRDDTVWLRGDWGSARFGVKVADDAEERARGLMFVEKMATGTGMFFVYQRPQVANFWMKNTLIPLDIIFADSRGVVQTVHPNAVPGDLTPIPGGSGIQYVLEINGGLAKSLGIVPGSVFQHPGIVQDTAAWACPTP</sequence>
<dbReference type="PANTHER" id="PTHR37953:SF1">
    <property type="entry name" value="UPF0127 PROTEIN MJ1496"/>
    <property type="match status" value="1"/>
</dbReference>
<comment type="caution">
    <text evidence="1">The sequence shown here is derived from an EMBL/GenBank/DDBJ whole genome shotgun (WGS) entry which is preliminary data.</text>
</comment>
<dbReference type="InterPro" id="IPR038695">
    <property type="entry name" value="Saro_0823-like_sf"/>
</dbReference>
<dbReference type="Gene3D" id="2.60.120.1140">
    <property type="entry name" value="Protein of unknown function DUF192"/>
    <property type="match status" value="1"/>
</dbReference>
<dbReference type="EMBL" id="AWWI01000180">
    <property type="protein sequence ID" value="PIL14852.1"/>
    <property type="molecule type" value="Genomic_DNA"/>
</dbReference>
<protein>
    <recommendedName>
        <fullName evidence="3">DUF192 domain-containing protein</fullName>
    </recommendedName>
</protein>
<dbReference type="Pfam" id="PF02643">
    <property type="entry name" value="DUF192"/>
    <property type="match status" value="1"/>
</dbReference>
<evidence type="ECO:0008006" key="3">
    <source>
        <dbReference type="Google" id="ProtNLM"/>
    </source>
</evidence>
<evidence type="ECO:0000313" key="1">
    <source>
        <dbReference type="EMBL" id="PIL14852.1"/>
    </source>
</evidence>
<keyword evidence="2" id="KW-1185">Reference proteome</keyword>
<gene>
    <name evidence="1" type="ORF">P775_26470</name>
</gene>